<comment type="caution">
    <text evidence="2">The sequence shown here is derived from an EMBL/GenBank/DDBJ whole genome shotgun (WGS) entry which is preliminary data.</text>
</comment>
<evidence type="ECO:0000313" key="3">
    <source>
        <dbReference type="Proteomes" id="UP000241769"/>
    </source>
</evidence>
<dbReference type="Proteomes" id="UP000241769">
    <property type="component" value="Unassembled WGS sequence"/>
</dbReference>
<gene>
    <name evidence="2" type="ORF">PROFUN_07317</name>
</gene>
<evidence type="ECO:0000313" key="2">
    <source>
        <dbReference type="EMBL" id="PRP85029.1"/>
    </source>
</evidence>
<name>A0A2P6NM71_9EUKA</name>
<dbReference type="Gene3D" id="3.40.50.1820">
    <property type="entry name" value="alpha/beta hydrolase"/>
    <property type="match status" value="1"/>
</dbReference>
<sequence>MSQEPCEGCKKDTIPQTPTHGKFIEVAGVNTYVSTPTDNKHDRILLFYTDIYGPNFLNNQALADYFASHGYLVLAPDFFNEEKLEEILKEKPDLKIIDWARSNGFMMKAPALLEKWLPEAKKKYGTDKTKYVVVGYCFGGPSTMNAGAKEDVSAVAVAHPSAVTEAHFQALKVPLLICASEQDFIFRPELRQTAEKILRTKSTPEGAEGNLDDHRVGAGDYHFQFVLYSGVSHGFAVHNPKTSAQRWAKEDAARQMLSWFNRFTEQ</sequence>
<organism evidence="2 3">
    <name type="scientific">Planoprotostelium fungivorum</name>
    <dbReference type="NCBI Taxonomy" id="1890364"/>
    <lineage>
        <taxon>Eukaryota</taxon>
        <taxon>Amoebozoa</taxon>
        <taxon>Evosea</taxon>
        <taxon>Variosea</taxon>
        <taxon>Cavosteliida</taxon>
        <taxon>Cavosteliaceae</taxon>
        <taxon>Planoprotostelium</taxon>
    </lineage>
</organism>
<accession>A0A2P6NM71</accession>
<feature type="domain" description="Dienelactone hydrolase" evidence="1">
    <location>
        <begin position="30"/>
        <end position="202"/>
    </location>
</feature>
<reference evidence="2 3" key="1">
    <citation type="journal article" date="2018" name="Genome Biol. Evol.">
        <title>Multiple Roots of Fruiting Body Formation in Amoebozoa.</title>
        <authorList>
            <person name="Hillmann F."/>
            <person name="Forbes G."/>
            <person name="Novohradska S."/>
            <person name="Ferling I."/>
            <person name="Riege K."/>
            <person name="Groth M."/>
            <person name="Westermann M."/>
            <person name="Marz M."/>
            <person name="Spaller T."/>
            <person name="Winckler T."/>
            <person name="Schaap P."/>
            <person name="Glockner G."/>
        </authorList>
    </citation>
    <scope>NUCLEOTIDE SEQUENCE [LARGE SCALE GENOMIC DNA]</scope>
    <source>
        <strain evidence="2 3">Jena</strain>
    </source>
</reference>
<feature type="domain" description="Dienelactone hydrolase" evidence="1">
    <location>
        <begin position="221"/>
        <end position="263"/>
    </location>
</feature>
<dbReference type="GO" id="GO:0016787">
    <property type="term" value="F:hydrolase activity"/>
    <property type="evidence" value="ECO:0007669"/>
    <property type="project" value="InterPro"/>
</dbReference>
<dbReference type="InParanoid" id="A0A2P6NM71"/>
<dbReference type="EMBL" id="MDYQ01000052">
    <property type="protein sequence ID" value="PRP85029.1"/>
    <property type="molecule type" value="Genomic_DNA"/>
</dbReference>
<dbReference type="STRING" id="1890364.A0A2P6NM71"/>
<dbReference type="Pfam" id="PF01738">
    <property type="entry name" value="DLH"/>
    <property type="match status" value="2"/>
</dbReference>
<protein>
    <recommendedName>
        <fullName evidence="1">Dienelactone hydrolase domain-containing protein</fullName>
    </recommendedName>
</protein>
<dbReference type="InterPro" id="IPR029058">
    <property type="entry name" value="AB_hydrolase_fold"/>
</dbReference>
<dbReference type="SUPFAM" id="SSF53474">
    <property type="entry name" value="alpha/beta-Hydrolases"/>
    <property type="match status" value="1"/>
</dbReference>
<dbReference type="OrthoDB" id="1393670at2759"/>
<dbReference type="InterPro" id="IPR002925">
    <property type="entry name" value="Dienelactn_hydro"/>
</dbReference>
<proteinExistence type="predicted"/>
<keyword evidence="3" id="KW-1185">Reference proteome</keyword>
<evidence type="ECO:0000259" key="1">
    <source>
        <dbReference type="Pfam" id="PF01738"/>
    </source>
</evidence>
<dbReference type="AlphaFoldDB" id="A0A2P6NM71"/>
<dbReference type="PANTHER" id="PTHR17630">
    <property type="entry name" value="DIENELACTONE HYDROLASE"/>
    <property type="match status" value="1"/>
</dbReference>
<dbReference type="PANTHER" id="PTHR17630:SF44">
    <property type="entry name" value="PROTEIN AIM2"/>
    <property type="match status" value="1"/>
</dbReference>